<evidence type="ECO:0000256" key="2">
    <source>
        <dbReference type="ARBA" id="ARBA00023125"/>
    </source>
</evidence>
<keyword evidence="2 6" id="KW-0238">DNA-binding</keyword>
<dbReference type="Proteomes" id="UP001596496">
    <property type="component" value="Unassembled WGS sequence"/>
</dbReference>
<evidence type="ECO:0000313" key="6">
    <source>
        <dbReference type="EMBL" id="MFC7382286.1"/>
    </source>
</evidence>
<dbReference type="Gene3D" id="1.10.260.40">
    <property type="entry name" value="lambda repressor-like DNA-binding domains"/>
    <property type="match status" value="1"/>
</dbReference>
<protein>
    <submittedName>
        <fullName evidence="6">LacI family DNA-binding transcriptional regulator</fullName>
    </submittedName>
</protein>
<accession>A0ABW2NXY7</accession>
<dbReference type="PROSITE" id="PS50943">
    <property type="entry name" value="HTH_CROC1"/>
    <property type="match status" value="1"/>
</dbReference>
<dbReference type="InterPro" id="IPR028082">
    <property type="entry name" value="Peripla_BP_I"/>
</dbReference>
<dbReference type="EMBL" id="JBHTCG010000004">
    <property type="protein sequence ID" value="MFC7382286.1"/>
    <property type="molecule type" value="Genomic_DNA"/>
</dbReference>
<keyword evidence="7" id="KW-1185">Reference proteome</keyword>
<keyword evidence="3" id="KW-0804">Transcription</keyword>
<proteinExistence type="predicted"/>
<dbReference type="CDD" id="cd01392">
    <property type="entry name" value="HTH_LacI"/>
    <property type="match status" value="1"/>
</dbReference>
<sequence>MSAMTEPASPADPPHALTLAQIAELAGVSTATVSKVLNGRTEVAPATRTLVEGLIRRHGYRRQKKRPKAAALIEVAFHEMDGPCAIEIIKGVQRVARENHLAVVLSEMRERPTPPRGWVEEVLSRRSCGVIAIFCELTDAQRAQLRTRDIPVVLVDPAGAPNRVPSVGAGNWSGGLAATRHLLDLGHRRIAIITGAPHVLSSRARLDGYRAAMDAAGVPVDPALVVAGDFDVAEGLAHARALLALPDPPTAVFAGNDATAVGVYQAADQAGVRIPHDLSVVGFDDLPMAQWLVPPLTTIRQPLTDMAAAATGMLVALMDGGRPPQTRLEFTTQLVTRRSTAPPAAG</sequence>
<evidence type="ECO:0000256" key="3">
    <source>
        <dbReference type="ARBA" id="ARBA00023163"/>
    </source>
</evidence>
<evidence type="ECO:0000256" key="1">
    <source>
        <dbReference type="ARBA" id="ARBA00023015"/>
    </source>
</evidence>
<dbReference type="SMART" id="SM00354">
    <property type="entry name" value="HTH_LACI"/>
    <property type="match status" value="1"/>
</dbReference>
<dbReference type="Pfam" id="PF13377">
    <property type="entry name" value="Peripla_BP_3"/>
    <property type="match status" value="1"/>
</dbReference>
<dbReference type="GO" id="GO:0003677">
    <property type="term" value="F:DNA binding"/>
    <property type="evidence" value="ECO:0007669"/>
    <property type="project" value="UniProtKB-KW"/>
</dbReference>
<dbReference type="PROSITE" id="PS50932">
    <property type="entry name" value="HTH_LACI_2"/>
    <property type="match status" value="1"/>
</dbReference>
<evidence type="ECO:0000259" key="4">
    <source>
        <dbReference type="PROSITE" id="PS50932"/>
    </source>
</evidence>
<dbReference type="PANTHER" id="PTHR30146">
    <property type="entry name" value="LACI-RELATED TRANSCRIPTIONAL REPRESSOR"/>
    <property type="match status" value="1"/>
</dbReference>
<reference evidence="7" key="1">
    <citation type="journal article" date="2019" name="Int. J. Syst. Evol. Microbiol.">
        <title>The Global Catalogue of Microorganisms (GCM) 10K type strain sequencing project: providing services to taxonomists for standard genome sequencing and annotation.</title>
        <authorList>
            <consortium name="The Broad Institute Genomics Platform"/>
            <consortium name="The Broad Institute Genome Sequencing Center for Infectious Disease"/>
            <person name="Wu L."/>
            <person name="Ma J."/>
        </authorList>
    </citation>
    <scope>NUCLEOTIDE SEQUENCE [LARGE SCALE GENOMIC DNA]</scope>
    <source>
        <strain evidence="7">CECT 7649</strain>
    </source>
</reference>
<keyword evidence="1" id="KW-0805">Transcription regulation</keyword>
<dbReference type="InterPro" id="IPR000843">
    <property type="entry name" value="HTH_LacI"/>
</dbReference>
<name>A0ABW2NXY7_9ACTN</name>
<feature type="domain" description="HTH cro/C1-type" evidence="5">
    <location>
        <begin position="17"/>
        <end position="47"/>
    </location>
</feature>
<dbReference type="InterPro" id="IPR010982">
    <property type="entry name" value="Lambda_DNA-bd_dom_sf"/>
</dbReference>
<dbReference type="PANTHER" id="PTHR30146:SF153">
    <property type="entry name" value="LACTOSE OPERON REPRESSOR"/>
    <property type="match status" value="1"/>
</dbReference>
<evidence type="ECO:0000313" key="7">
    <source>
        <dbReference type="Proteomes" id="UP001596496"/>
    </source>
</evidence>
<organism evidence="6 7">
    <name type="scientific">Sphaerisporangium rhizosphaerae</name>
    <dbReference type="NCBI Taxonomy" id="2269375"/>
    <lineage>
        <taxon>Bacteria</taxon>
        <taxon>Bacillati</taxon>
        <taxon>Actinomycetota</taxon>
        <taxon>Actinomycetes</taxon>
        <taxon>Streptosporangiales</taxon>
        <taxon>Streptosporangiaceae</taxon>
        <taxon>Sphaerisporangium</taxon>
    </lineage>
</organism>
<dbReference type="SUPFAM" id="SSF47413">
    <property type="entry name" value="lambda repressor-like DNA-binding domains"/>
    <property type="match status" value="1"/>
</dbReference>
<dbReference type="InterPro" id="IPR046335">
    <property type="entry name" value="LacI/GalR-like_sensor"/>
</dbReference>
<dbReference type="SUPFAM" id="SSF53822">
    <property type="entry name" value="Periplasmic binding protein-like I"/>
    <property type="match status" value="1"/>
</dbReference>
<dbReference type="InterPro" id="IPR001387">
    <property type="entry name" value="Cro/C1-type_HTH"/>
</dbReference>
<comment type="caution">
    <text evidence="6">The sequence shown here is derived from an EMBL/GenBank/DDBJ whole genome shotgun (WGS) entry which is preliminary data.</text>
</comment>
<evidence type="ECO:0000259" key="5">
    <source>
        <dbReference type="PROSITE" id="PS50943"/>
    </source>
</evidence>
<dbReference type="Gene3D" id="3.40.50.2300">
    <property type="match status" value="2"/>
</dbReference>
<dbReference type="Pfam" id="PF00356">
    <property type="entry name" value="LacI"/>
    <property type="match status" value="1"/>
</dbReference>
<dbReference type="RefSeq" id="WP_354842960.1">
    <property type="nucleotide sequence ID" value="NZ_JBHTCG010000004.1"/>
</dbReference>
<gene>
    <name evidence="6" type="ORF">ACFQSB_08735</name>
</gene>
<dbReference type="CDD" id="cd06296">
    <property type="entry name" value="PBP1_CatR-like"/>
    <property type="match status" value="1"/>
</dbReference>
<feature type="domain" description="HTH lacI-type" evidence="4">
    <location>
        <begin position="17"/>
        <end position="74"/>
    </location>
</feature>